<name>A0A940ICV6_9FIRM</name>
<dbReference type="SUPFAM" id="SSF81901">
    <property type="entry name" value="HCP-like"/>
    <property type="match status" value="1"/>
</dbReference>
<dbReference type="PANTHER" id="PTHR45088">
    <property type="entry name" value="OSJNBA0022H21.17 PROTEIN"/>
    <property type="match status" value="1"/>
</dbReference>
<sequence>MKEVRSKERKNKLMRYVPAEDEEYVSPLGVLCGEPSEKDIAYIEAFARLYPEAAYDLYTCYNEGIVIGRDVRKAVYWLRVAAREDYFPAETDLAMRYESGDGVAENMSKAHRLYLAAAENGDVFAMYRAGVDYEYGYGVRKNRALARKWYEAAAAEGYESALDALETLCDED</sequence>
<dbReference type="SMART" id="SM00671">
    <property type="entry name" value="SEL1"/>
    <property type="match status" value="3"/>
</dbReference>
<evidence type="ECO:0000313" key="2">
    <source>
        <dbReference type="Proteomes" id="UP000727857"/>
    </source>
</evidence>
<proteinExistence type="predicted"/>
<protein>
    <submittedName>
        <fullName evidence="1">Sel1 repeat family protein</fullName>
    </submittedName>
</protein>
<accession>A0A940ICV6</accession>
<dbReference type="InterPro" id="IPR053301">
    <property type="entry name" value="F-box_motif"/>
</dbReference>
<dbReference type="Proteomes" id="UP000727857">
    <property type="component" value="Unassembled WGS sequence"/>
</dbReference>
<dbReference type="EMBL" id="JADINF010000018">
    <property type="protein sequence ID" value="MBO8423537.1"/>
    <property type="molecule type" value="Genomic_DNA"/>
</dbReference>
<comment type="caution">
    <text evidence="1">The sequence shown here is derived from an EMBL/GenBank/DDBJ whole genome shotgun (WGS) entry which is preliminary data.</text>
</comment>
<reference evidence="1" key="1">
    <citation type="submission" date="2020-10" db="EMBL/GenBank/DDBJ databases">
        <authorList>
            <person name="Gilroy R."/>
        </authorList>
    </citation>
    <scope>NUCLEOTIDE SEQUENCE</scope>
    <source>
        <strain evidence="1">517</strain>
    </source>
</reference>
<dbReference type="InterPro" id="IPR011990">
    <property type="entry name" value="TPR-like_helical_dom_sf"/>
</dbReference>
<gene>
    <name evidence="1" type="ORF">IAB16_00730</name>
</gene>
<dbReference type="InterPro" id="IPR006597">
    <property type="entry name" value="Sel1-like"/>
</dbReference>
<organism evidence="1 2">
    <name type="scientific">Candidatus Stercoripulliclostridium pullicola</name>
    <dbReference type="NCBI Taxonomy" id="2840953"/>
    <lineage>
        <taxon>Bacteria</taxon>
        <taxon>Bacillati</taxon>
        <taxon>Bacillota</taxon>
        <taxon>Clostridia</taxon>
        <taxon>Eubacteriales</taxon>
        <taxon>Candidatus Stercoripulliclostridium</taxon>
    </lineage>
</organism>
<evidence type="ECO:0000313" key="1">
    <source>
        <dbReference type="EMBL" id="MBO8423537.1"/>
    </source>
</evidence>
<dbReference type="Pfam" id="PF08238">
    <property type="entry name" value="Sel1"/>
    <property type="match status" value="3"/>
</dbReference>
<dbReference type="PANTHER" id="PTHR45088:SF1">
    <property type="entry name" value="OS04G0476000 PROTEIN"/>
    <property type="match status" value="1"/>
</dbReference>
<dbReference type="Gene3D" id="1.25.40.10">
    <property type="entry name" value="Tetratricopeptide repeat domain"/>
    <property type="match status" value="1"/>
</dbReference>
<dbReference type="AlphaFoldDB" id="A0A940ICV6"/>
<reference evidence="1" key="2">
    <citation type="journal article" date="2021" name="PeerJ">
        <title>Extensive microbial diversity within the chicken gut microbiome revealed by metagenomics and culture.</title>
        <authorList>
            <person name="Gilroy R."/>
            <person name="Ravi A."/>
            <person name="Getino M."/>
            <person name="Pursley I."/>
            <person name="Horton D.L."/>
            <person name="Alikhan N.F."/>
            <person name="Baker D."/>
            <person name="Gharbi K."/>
            <person name="Hall N."/>
            <person name="Watson M."/>
            <person name="Adriaenssens E.M."/>
            <person name="Foster-Nyarko E."/>
            <person name="Jarju S."/>
            <person name="Secka A."/>
            <person name="Antonio M."/>
            <person name="Oren A."/>
            <person name="Chaudhuri R.R."/>
            <person name="La Ragione R."/>
            <person name="Hildebrand F."/>
            <person name="Pallen M.J."/>
        </authorList>
    </citation>
    <scope>NUCLEOTIDE SEQUENCE</scope>
    <source>
        <strain evidence="1">517</strain>
    </source>
</reference>